<sequence length="175" mass="19207">MTASVVVPYSAEGMTALTAFTFVRHIDGLRYYFERAGERNGRPAYSRMDGKVWCVWSSTDGWHCEVPDGLVTAHPLGNHADEPEPPATVWRSFKDDRSYLYDLRALDSEAWPAGQPTGCPHRACGQAARMVMLRGLAAVGTPAEPVGADPCRVPEGLPPTEWHHWAQHAAHAGRA</sequence>
<accession>A0ABV4SX06</accession>
<reference evidence="1 2" key="1">
    <citation type="submission" date="2024-08" db="EMBL/GenBank/DDBJ databases">
        <title>Genome sequence of Streptomyces aureus CACIA-1.46HGO.</title>
        <authorList>
            <person name="Evangelista-Martinez Z."/>
        </authorList>
    </citation>
    <scope>NUCLEOTIDE SEQUENCE [LARGE SCALE GENOMIC DNA]</scope>
    <source>
        <strain evidence="1 2">CACIA-1.46HGO</strain>
    </source>
</reference>
<protein>
    <submittedName>
        <fullName evidence="1">Uncharacterized protein</fullName>
    </submittedName>
</protein>
<dbReference type="Proteomes" id="UP001571476">
    <property type="component" value="Unassembled WGS sequence"/>
</dbReference>
<proteinExistence type="predicted"/>
<evidence type="ECO:0000313" key="2">
    <source>
        <dbReference type="Proteomes" id="UP001571476"/>
    </source>
</evidence>
<dbReference type="RefSeq" id="WP_372566874.1">
    <property type="nucleotide sequence ID" value="NZ_JBGOSP010000048.1"/>
</dbReference>
<name>A0ABV4SX06_9ACTN</name>
<gene>
    <name evidence="1" type="ORF">ACEG43_43825</name>
</gene>
<comment type="caution">
    <text evidence="1">The sequence shown here is derived from an EMBL/GenBank/DDBJ whole genome shotgun (WGS) entry which is preliminary data.</text>
</comment>
<organism evidence="1 2">
    <name type="scientific">Streptomyces aureus</name>
    <dbReference type="NCBI Taxonomy" id="193461"/>
    <lineage>
        <taxon>Bacteria</taxon>
        <taxon>Bacillati</taxon>
        <taxon>Actinomycetota</taxon>
        <taxon>Actinomycetes</taxon>
        <taxon>Kitasatosporales</taxon>
        <taxon>Streptomycetaceae</taxon>
        <taxon>Streptomyces</taxon>
    </lineage>
</organism>
<evidence type="ECO:0000313" key="1">
    <source>
        <dbReference type="EMBL" id="MFA3842991.1"/>
    </source>
</evidence>
<keyword evidence="2" id="KW-1185">Reference proteome</keyword>
<dbReference type="EMBL" id="JBGOSP010000048">
    <property type="protein sequence ID" value="MFA3842991.1"/>
    <property type="molecule type" value="Genomic_DNA"/>
</dbReference>